<evidence type="ECO:0000256" key="7">
    <source>
        <dbReference type="ARBA" id="ARBA00022777"/>
    </source>
</evidence>
<dbReference type="RefSeq" id="WP_353931698.1">
    <property type="nucleotide sequence ID" value="NZ_CP150886.1"/>
</dbReference>
<feature type="domain" description="Histidine kinase" evidence="14">
    <location>
        <begin position="907"/>
        <end position="1115"/>
    </location>
</feature>
<keyword evidence="20" id="KW-1185">Reference proteome</keyword>
<dbReference type="InterPro" id="IPR006189">
    <property type="entry name" value="CHASE_dom"/>
</dbReference>
<keyword evidence="12" id="KW-0175">Coiled coil</keyword>
<dbReference type="Gene3D" id="3.30.450.20">
    <property type="entry name" value="PAS domain"/>
    <property type="match status" value="3"/>
</dbReference>
<feature type="transmembrane region" description="Helical" evidence="13">
    <location>
        <begin position="27"/>
        <end position="48"/>
    </location>
</feature>
<dbReference type="SMART" id="SM00086">
    <property type="entry name" value="PAC"/>
    <property type="match status" value="3"/>
</dbReference>
<dbReference type="PROSITE" id="PS50112">
    <property type="entry name" value="PAS"/>
    <property type="match status" value="3"/>
</dbReference>
<keyword evidence="10 13" id="KW-0472">Membrane</keyword>
<dbReference type="Gene3D" id="1.10.287.130">
    <property type="match status" value="1"/>
</dbReference>
<dbReference type="SMART" id="SM00065">
    <property type="entry name" value="GAF"/>
    <property type="match status" value="1"/>
</dbReference>
<evidence type="ECO:0000256" key="10">
    <source>
        <dbReference type="ARBA" id="ARBA00023136"/>
    </source>
</evidence>
<feature type="domain" description="Response regulatory" evidence="15">
    <location>
        <begin position="1320"/>
        <end position="1437"/>
    </location>
</feature>
<evidence type="ECO:0000256" key="8">
    <source>
        <dbReference type="ARBA" id="ARBA00022989"/>
    </source>
</evidence>
<feature type="modified residue" description="4-aspartylphosphate" evidence="11">
    <location>
        <position position="1369"/>
    </location>
</feature>
<dbReference type="SUPFAM" id="SSF55785">
    <property type="entry name" value="PYP-like sensor domain (PAS domain)"/>
    <property type="match status" value="3"/>
</dbReference>
<protein>
    <recommendedName>
        <fullName evidence="3">histidine kinase</fullName>
        <ecNumber evidence="3">2.7.13.3</ecNumber>
    </recommendedName>
</protein>
<dbReference type="SUPFAM" id="SSF55781">
    <property type="entry name" value="GAF domain-like"/>
    <property type="match status" value="1"/>
</dbReference>
<feature type="domain" description="CHASE" evidence="18">
    <location>
        <begin position="130"/>
        <end position="205"/>
    </location>
</feature>
<accession>A0ABZ2UV06</accession>
<evidence type="ECO:0000259" key="15">
    <source>
        <dbReference type="PROSITE" id="PS50110"/>
    </source>
</evidence>
<dbReference type="PROSITE" id="PS50113">
    <property type="entry name" value="PAC"/>
    <property type="match status" value="3"/>
</dbReference>
<dbReference type="EC" id="2.7.13.3" evidence="3"/>
<comment type="subcellular location">
    <subcellularLocation>
        <location evidence="2">Membrane</location>
    </subcellularLocation>
</comment>
<dbReference type="InterPro" id="IPR011006">
    <property type="entry name" value="CheY-like_superfamily"/>
</dbReference>
<dbReference type="CDD" id="cd16922">
    <property type="entry name" value="HATPase_EvgS-ArcB-TorS-like"/>
    <property type="match status" value="1"/>
</dbReference>
<feature type="domain" description="PAC" evidence="17">
    <location>
        <begin position="650"/>
        <end position="702"/>
    </location>
</feature>
<keyword evidence="5" id="KW-0808">Transferase</keyword>
<evidence type="ECO:0000313" key="19">
    <source>
        <dbReference type="EMBL" id="WZB88794.1"/>
    </source>
</evidence>
<dbReference type="PANTHER" id="PTHR45339:SF1">
    <property type="entry name" value="HYBRID SIGNAL TRANSDUCTION HISTIDINE KINASE J"/>
    <property type="match status" value="1"/>
</dbReference>
<evidence type="ECO:0000256" key="4">
    <source>
        <dbReference type="ARBA" id="ARBA00022553"/>
    </source>
</evidence>
<dbReference type="InterPro" id="IPR013655">
    <property type="entry name" value="PAS_fold_3"/>
</dbReference>
<name>A0ABZ2UV06_9CYAN</name>
<evidence type="ECO:0000256" key="2">
    <source>
        <dbReference type="ARBA" id="ARBA00004370"/>
    </source>
</evidence>
<evidence type="ECO:0000256" key="6">
    <source>
        <dbReference type="ARBA" id="ARBA00022692"/>
    </source>
</evidence>
<feature type="domain" description="PAC" evidence="17">
    <location>
        <begin position="397"/>
        <end position="448"/>
    </location>
</feature>
<keyword evidence="8 13" id="KW-1133">Transmembrane helix</keyword>
<dbReference type="InterPro" id="IPR035965">
    <property type="entry name" value="PAS-like_dom_sf"/>
</dbReference>
<dbReference type="Pfam" id="PF01590">
    <property type="entry name" value="GAF"/>
    <property type="match status" value="1"/>
</dbReference>
<dbReference type="Gene3D" id="3.30.450.40">
    <property type="match status" value="1"/>
</dbReference>
<dbReference type="Gene3D" id="3.30.565.10">
    <property type="entry name" value="Histidine kinase-like ATPase, C-terminal domain"/>
    <property type="match status" value="1"/>
</dbReference>
<dbReference type="InterPro" id="IPR036890">
    <property type="entry name" value="HATPase_C_sf"/>
</dbReference>
<keyword evidence="6 13" id="KW-0812">Transmembrane</keyword>
<evidence type="ECO:0000256" key="12">
    <source>
        <dbReference type="SAM" id="Coils"/>
    </source>
</evidence>
<dbReference type="EMBL" id="CP150886">
    <property type="protein sequence ID" value="WZB88794.1"/>
    <property type="molecule type" value="Genomic_DNA"/>
</dbReference>
<evidence type="ECO:0000256" key="13">
    <source>
        <dbReference type="SAM" id="Phobius"/>
    </source>
</evidence>
<feature type="domain" description="PAC" evidence="17">
    <location>
        <begin position="519"/>
        <end position="573"/>
    </location>
</feature>
<dbReference type="InterPro" id="IPR004358">
    <property type="entry name" value="Sig_transdc_His_kin-like_C"/>
</dbReference>
<evidence type="ECO:0000256" key="5">
    <source>
        <dbReference type="ARBA" id="ARBA00022679"/>
    </source>
</evidence>
<sequence length="1444" mass="164648">MNNTNNMDISKQKKYFEIEKLLIKQKFLSVLVGIFVLIIVIFISHRLAQENETHIQQLVEQQGITTKTELTNELNSRIIALQRMGQRWEKSGGTPYLQWQADATNYVEDFPGYQAIAWVDSQYKTKWIVPKLGNKGLINLDLYQENQYQTVLQTVRNKREITFTNTFNLSGDEKIFLAYIPLFINNKFDGFILGVFQTQEFLDSLLDNSNGYQIQILDGQKLIYSQSENMLTSPWQHNLNLDTHNLKWKIIIAPTPELLSELNTPLSTVILVAGTILGITLTLLIYLAQTTFGNQKQITSINQELNKNIKQHQQTENDLRQSQNKLRQLLETTKVIPWELDIKTWRFTYIGPQAEALLGYPMTEWYEPNFWENHLHPDDRVKSIQFCQKLTAESKNHQFEYRILAADGRIIWLRDIINVVQEAGNPTMLRGFMFDISDIKLAEEALKLRERAVNSAKNGIIISDANHPEYPIIYVNPAFEKITGYEYKEVRGQNCRFLQGNDINQPGLYELRAAIKAGRSCTVTIRNYCKDGTLFWNELSISPIYDDNEKLTHFIGIQNDITKRQVAEAELKEKEERWQLALQGNNDGIWDWNIKTNEVFFSTHWKEMLGYEDYEISNHIDEWSQRVHADDLDVVMEVLKDHLAQKTPFYISEHRVRCKDGSYKWILDRGQALWDEQGNAVRMVGSHTDITERVQIKQALEKQLQRTLLLKKITEKIRQSLDIQEIFTISATEIAHAFQVDRSLIHSYIDQPIPHIPLVAEYVIPGFASMDNIEIPIEGNSHAAQLINQDQAIACENVYTDPLLQGLETLCQEIRVKSILAIRISYQGRPKGIICLHQCSHFRQWTLEEMELLESVAVQLGIALAQARLLEQETHQRAELISQNYALEEAKLASEAANKAKSEFLAMMSHEIRTPMNAVIGMTGVLLDTNLSLQQQDFVETIRSSGEALLTIINDILDFSKIESGKLELEKQSFDLRNCIEQVLDILAPKAEEKKIELAYLIAPQVPARIIGDVTRVRQILMNLIGNALKFTKIGEVIVSVEAKQISESVPTAYEILFAIQDTGIGISPDKMQRLFQPFSQADASTNRKYGGTGLGLVISQRLSEMMGGSLWVESHGCIGGKLNPRWQNQPLILSLQSSQNSIGSRFYFTITTTADTTLSWEELPNYSVELVNKRLLIVDDNPAHLKILKLTAESWNMKTYTAATAQEALAQLRLDVQLDIAILDVRMPEMDGITLAQEIHKLSNYQNIPIIILISLAKAETSPECSAAQIYAYLTKPIKQSQLYNALSEILVNQPIKISPSSVKPPKFDVNLSEKLPLRILLAEDTVVNQKVALLMLKKMGYWADVAANGLEVLTALHRQPYDVVLMDVQMPEMDGLETTQRICQQWDAPERPYIIAMTANAMQGDREICLEAGMNDYVSKPVKIDNLFQALSRYAEKLGIKV</sequence>
<dbReference type="SUPFAM" id="SSF52172">
    <property type="entry name" value="CheY-like"/>
    <property type="match status" value="2"/>
</dbReference>
<dbReference type="Pfam" id="PF02518">
    <property type="entry name" value="HATPase_c"/>
    <property type="match status" value="1"/>
</dbReference>
<evidence type="ECO:0000256" key="11">
    <source>
        <dbReference type="PROSITE-ProRule" id="PRU00169"/>
    </source>
</evidence>
<dbReference type="InterPro" id="IPR042240">
    <property type="entry name" value="CHASE_sf"/>
</dbReference>
<dbReference type="Gene3D" id="3.40.50.2300">
    <property type="match status" value="2"/>
</dbReference>
<feature type="coiled-coil region" evidence="12">
    <location>
        <begin position="302"/>
        <end position="332"/>
    </location>
</feature>
<dbReference type="Pfam" id="PF13426">
    <property type="entry name" value="PAS_9"/>
    <property type="match status" value="1"/>
</dbReference>
<evidence type="ECO:0000259" key="17">
    <source>
        <dbReference type="PROSITE" id="PS50113"/>
    </source>
</evidence>
<dbReference type="InterPro" id="IPR029016">
    <property type="entry name" value="GAF-like_dom_sf"/>
</dbReference>
<dbReference type="CDD" id="cd00130">
    <property type="entry name" value="PAS"/>
    <property type="match status" value="3"/>
</dbReference>
<dbReference type="SMART" id="SM00091">
    <property type="entry name" value="PAS"/>
    <property type="match status" value="3"/>
</dbReference>
<evidence type="ECO:0000256" key="1">
    <source>
        <dbReference type="ARBA" id="ARBA00000085"/>
    </source>
</evidence>
<comment type="catalytic activity">
    <reaction evidence="1">
        <text>ATP + protein L-histidine = ADP + protein N-phospho-L-histidine.</text>
        <dbReference type="EC" id="2.7.13.3"/>
    </reaction>
</comment>
<feature type="domain" description="PAS" evidence="16">
    <location>
        <begin position="574"/>
        <end position="646"/>
    </location>
</feature>
<dbReference type="Gene3D" id="3.30.450.350">
    <property type="entry name" value="CHASE domain"/>
    <property type="match status" value="1"/>
</dbReference>
<keyword evidence="4 11" id="KW-0597">Phosphoprotein</keyword>
<gene>
    <name evidence="19" type="ORF">WJM97_03680</name>
</gene>
<keyword evidence="7" id="KW-0418">Kinase</keyword>
<dbReference type="PROSITE" id="PS50839">
    <property type="entry name" value="CHASE"/>
    <property type="match status" value="1"/>
</dbReference>
<dbReference type="InterPro" id="IPR003594">
    <property type="entry name" value="HATPase_dom"/>
</dbReference>
<dbReference type="Pfam" id="PF00512">
    <property type="entry name" value="HisKA"/>
    <property type="match status" value="1"/>
</dbReference>
<dbReference type="Pfam" id="PF03924">
    <property type="entry name" value="CHASE"/>
    <property type="match status" value="1"/>
</dbReference>
<feature type="modified residue" description="4-aspartylphosphate" evidence="11">
    <location>
        <position position="1225"/>
    </location>
</feature>
<dbReference type="PROSITE" id="PS50110">
    <property type="entry name" value="RESPONSE_REGULATORY"/>
    <property type="match status" value="2"/>
</dbReference>
<dbReference type="SMART" id="SM00388">
    <property type="entry name" value="HisKA"/>
    <property type="match status" value="1"/>
</dbReference>
<organism evidence="19 20">
    <name type="scientific">Okeanomitos corallinicola TIOX110</name>
    <dbReference type="NCBI Taxonomy" id="3133117"/>
    <lineage>
        <taxon>Bacteria</taxon>
        <taxon>Bacillati</taxon>
        <taxon>Cyanobacteriota</taxon>
        <taxon>Cyanophyceae</taxon>
        <taxon>Nostocales</taxon>
        <taxon>Aphanizomenonaceae</taxon>
        <taxon>Okeanomitos</taxon>
    </lineage>
</organism>
<dbReference type="SMART" id="SM00387">
    <property type="entry name" value="HATPase_c"/>
    <property type="match status" value="1"/>
</dbReference>
<feature type="domain" description="Response regulatory" evidence="15">
    <location>
        <begin position="1175"/>
        <end position="1292"/>
    </location>
</feature>
<feature type="domain" description="PAS" evidence="16">
    <location>
        <begin position="322"/>
        <end position="380"/>
    </location>
</feature>
<reference evidence="19 20" key="1">
    <citation type="submission" date="2024-04" db="EMBL/GenBank/DDBJ databases">
        <title>Okeanomitos corallinicola gen. &amp; sp. nov. (Nostocales, Cyanobacteria), a new toxic marine heterocyst-forming cyanobacterium from a coral reef.</title>
        <authorList>
            <person name="Li H."/>
            <person name="Li R."/>
            <person name="Kang J."/>
            <person name="Hii K.S."/>
            <person name="Mohamed H.F."/>
            <person name="Xu X."/>
            <person name="Luo Z."/>
        </authorList>
    </citation>
    <scope>NUCLEOTIDE SEQUENCE [LARGE SCALE GENOMIC DNA]</scope>
    <source>
        <strain evidence="19 20">TIOX110</strain>
    </source>
</reference>
<dbReference type="SMART" id="SM01079">
    <property type="entry name" value="CHASE"/>
    <property type="match status" value="1"/>
</dbReference>
<dbReference type="InterPro" id="IPR005467">
    <property type="entry name" value="His_kinase_dom"/>
</dbReference>
<dbReference type="PROSITE" id="PS50109">
    <property type="entry name" value="HIS_KIN"/>
    <property type="match status" value="1"/>
</dbReference>
<evidence type="ECO:0000256" key="3">
    <source>
        <dbReference type="ARBA" id="ARBA00012438"/>
    </source>
</evidence>
<dbReference type="NCBIfam" id="TIGR00229">
    <property type="entry name" value="sensory_box"/>
    <property type="match status" value="3"/>
</dbReference>
<dbReference type="InterPro" id="IPR003018">
    <property type="entry name" value="GAF"/>
</dbReference>
<feature type="domain" description="PAS" evidence="16">
    <location>
        <begin position="445"/>
        <end position="494"/>
    </location>
</feature>
<dbReference type="Proteomes" id="UP001483337">
    <property type="component" value="Chromosome"/>
</dbReference>
<dbReference type="InterPro" id="IPR003661">
    <property type="entry name" value="HisK_dim/P_dom"/>
</dbReference>
<evidence type="ECO:0000313" key="20">
    <source>
        <dbReference type="Proteomes" id="UP001483337"/>
    </source>
</evidence>
<dbReference type="SUPFAM" id="SSF47384">
    <property type="entry name" value="Homodimeric domain of signal transducing histidine kinase"/>
    <property type="match status" value="1"/>
</dbReference>
<keyword evidence="9" id="KW-0902">Two-component regulatory system</keyword>
<dbReference type="Pfam" id="PF08447">
    <property type="entry name" value="PAS_3"/>
    <property type="match status" value="2"/>
</dbReference>
<dbReference type="InterPro" id="IPR000014">
    <property type="entry name" value="PAS"/>
</dbReference>
<dbReference type="SMART" id="SM00448">
    <property type="entry name" value="REC"/>
    <property type="match status" value="2"/>
</dbReference>
<dbReference type="InterPro" id="IPR000700">
    <property type="entry name" value="PAS-assoc_C"/>
</dbReference>
<dbReference type="CDD" id="cd17546">
    <property type="entry name" value="REC_hyHK_CKI1_RcsC-like"/>
    <property type="match status" value="2"/>
</dbReference>
<dbReference type="InterPro" id="IPR001610">
    <property type="entry name" value="PAC"/>
</dbReference>
<evidence type="ECO:0000256" key="9">
    <source>
        <dbReference type="ARBA" id="ARBA00023012"/>
    </source>
</evidence>
<dbReference type="PRINTS" id="PR00344">
    <property type="entry name" value="BCTRLSENSOR"/>
</dbReference>
<proteinExistence type="predicted"/>
<evidence type="ECO:0000259" key="14">
    <source>
        <dbReference type="PROSITE" id="PS50109"/>
    </source>
</evidence>
<dbReference type="InterPro" id="IPR001789">
    <property type="entry name" value="Sig_transdc_resp-reg_receiver"/>
</dbReference>
<dbReference type="Pfam" id="PF00072">
    <property type="entry name" value="Response_reg"/>
    <property type="match status" value="2"/>
</dbReference>
<dbReference type="InterPro" id="IPR036097">
    <property type="entry name" value="HisK_dim/P_sf"/>
</dbReference>
<evidence type="ECO:0000259" key="18">
    <source>
        <dbReference type="PROSITE" id="PS50839"/>
    </source>
</evidence>
<dbReference type="CDD" id="cd00082">
    <property type="entry name" value="HisKA"/>
    <property type="match status" value="1"/>
</dbReference>
<evidence type="ECO:0000259" key="16">
    <source>
        <dbReference type="PROSITE" id="PS50112"/>
    </source>
</evidence>
<dbReference type="SUPFAM" id="SSF55874">
    <property type="entry name" value="ATPase domain of HSP90 chaperone/DNA topoisomerase II/histidine kinase"/>
    <property type="match status" value="1"/>
</dbReference>
<dbReference type="PANTHER" id="PTHR45339">
    <property type="entry name" value="HYBRID SIGNAL TRANSDUCTION HISTIDINE KINASE J"/>
    <property type="match status" value="1"/>
</dbReference>